<dbReference type="InterPro" id="IPR050690">
    <property type="entry name" value="JHDM1_Histone_Demethylase"/>
</dbReference>
<keyword evidence="3" id="KW-0479">Metal-binding</keyword>
<evidence type="ECO:0000313" key="17">
    <source>
        <dbReference type="Ensembl" id="ENSACCP00020015195.1"/>
    </source>
</evidence>
<evidence type="ECO:0000256" key="9">
    <source>
        <dbReference type="ARBA" id="ARBA00023004"/>
    </source>
</evidence>
<dbReference type="GO" id="GO:0031965">
    <property type="term" value="C:nuclear membrane"/>
    <property type="evidence" value="ECO:0007669"/>
    <property type="project" value="Ensembl"/>
</dbReference>
<feature type="compositionally biased region" description="Pro residues" evidence="14">
    <location>
        <begin position="437"/>
        <end position="462"/>
    </location>
</feature>
<dbReference type="GO" id="GO:0035575">
    <property type="term" value="F:histone H4K20 demethylase activity"/>
    <property type="evidence" value="ECO:0007669"/>
    <property type="project" value="Ensembl"/>
</dbReference>
<dbReference type="GO" id="GO:0005730">
    <property type="term" value="C:nucleolus"/>
    <property type="evidence" value="ECO:0007669"/>
    <property type="project" value="Ensembl"/>
</dbReference>
<evidence type="ECO:0000256" key="14">
    <source>
        <dbReference type="SAM" id="MobiDB-lite"/>
    </source>
</evidence>
<evidence type="ECO:0000256" key="10">
    <source>
        <dbReference type="ARBA" id="ARBA00023015"/>
    </source>
</evidence>
<evidence type="ECO:0000259" key="16">
    <source>
        <dbReference type="PROSITE" id="PS51184"/>
    </source>
</evidence>
<dbReference type="Ensembl" id="ENSACCT00020015849.1">
    <property type="protein sequence ID" value="ENSACCP00020015195.1"/>
    <property type="gene ID" value="ENSACCG00020010436.1"/>
</dbReference>
<dbReference type="SMART" id="SM00558">
    <property type="entry name" value="JmjC"/>
    <property type="match status" value="1"/>
</dbReference>
<comment type="subcellular location">
    <subcellularLocation>
        <location evidence="1">Nucleus</location>
    </subcellularLocation>
</comment>
<keyword evidence="10" id="KW-0805">Transcription regulation</keyword>
<dbReference type="SMART" id="SM00249">
    <property type="entry name" value="PHD"/>
    <property type="match status" value="1"/>
</dbReference>
<dbReference type="FunFam" id="3.30.40.10:FF:000193">
    <property type="entry name" value="lysine-specific demethylase PHF2 isoform X1"/>
    <property type="match status" value="1"/>
</dbReference>
<accession>A0A663ES98</accession>
<evidence type="ECO:0000256" key="6">
    <source>
        <dbReference type="ARBA" id="ARBA00022853"/>
    </source>
</evidence>
<evidence type="ECO:0000313" key="18">
    <source>
        <dbReference type="Proteomes" id="UP000472275"/>
    </source>
</evidence>
<keyword evidence="18" id="KW-1185">Reference proteome</keyword>
<dbReference type="InterPro" id="IPR001965">
    <property type="entry name" value="Znf_PHD"/>
</dbReference>
<dbReference type="GO" id="GO:0045944">
    <property type="term" value="P:positive regulation of transcription by RNA polymerase II"/>
    <property type="evidence" value="ECO:0007669"/>
    <property type="project" value="Ensembl"/>
</dbReference>
<protein>
    <submittedName>
        <fullName evidence="17">PHD finger protein 8</fullName>
    </submittedName>
</protein>
<feature type="compositionally biased region" description="Basic residues" evidence="14">
    <location>
        <begin position="583"/>
        <end position="594"/>
    </location>
</feature>
<dbReference type="Gene3D" id="3.30.40.10">
    <property type="entry name" value="Zinc/RING finger domain, C3HC4 (zinc finger)"/>
    <property type="match status" value="1"/>
</dbReference>
<dbReference type="GO" id="GO:0071558">
    <property type="term" value="F:histone H3K27me2/H3K27me3 demethylase activity"/>
    <property type="evidence" value="ECO:0007669"/>
    <property type="project" value="Ensembl"/>
</dbReference>
<keyword evidence="4 13" id="KW-0863">Zinc-finger</keyword>
<evidence type="ECO:0000256" key="8">
    <source>
        <dbReference type="ARBA" id="ARBA00023002"/>
    </source>
</evidence>
<feature type="compositionally biased region" description="Gly residues" evidence="14">
    <location>
        <begin position="557"/>
        <end position="569"/>
    </location>
</feature>
<reference evidence="17" key="2">
    <citation type="submission" date="2025-09" db="UniProtKB">
        <authorList>
            <consortium name="Ensembl"/>
        </authorList>
    </citation>
    <scope>IDENTIFICATION</scope>
</reference>
<feature type="region of interest" description="Disordered" evidence="14">
    <location>
        <begin position="61"/>
        <end position="81"/>
    </location>
</feature>
<proteinExistence type="inferred from homology"/>
<keyword evidence="9" id="KW-0408">Iron</keyword>
<dbReference type="Pfam" id="PF02373">
    <property type="entry name" value="JmjC"/>
    <property type="match status" value="1"/>
</dbReference>
<dbReference type="Gene3D" id="2.60.120.650">
    <property type="entry name" value="Cupin"/>
    <property type="match status" value="1"/>
</dbReference>
<evidence type="ECO:0000256" key="7">
    <source>
        <dbReference type="ARBA" id="ARBA00022964"/>
    </source>
</evidence>
<dbReference type="AlphaFoldDB" id="A0A663ES98"/>
<comment type="similarity">
    <text evidence="2">Belongs to the JHDM1 histone demethylase family. JHDM1D subfamily.</text>
</comment>
<dbReference type="InterPro" id="IPR013083">
    <property type="entry name" value="Znf_RING/FYVE/PHD"/>
</dbReference>
<evidence type="ECO:0000256" key="11">
    <source>
        <dbReference type="ARBA" id="ARBA00023163"/>
    </source>
</evidence>
<evidence type="ECO:0000256" key="3">
    <source>
        <dbReference type="ARBA" id="ARBA00022723"/>
    </source>
</evidence>
<dbReference type="GO" id="GO:0000082">
    <property type="term" value="P:G1/S transition of mitotic cell cycle"/>
    <property type="evidence" value="ECO:0007669"/>
    <property type="project" value="Ensembl"/>
</dbReference>
<dbReference type="PROSITE" id="PS01359">
    <property type="entry name" value="ZF_PHD_1"/>
    <property type="match status" value="1"/>
</dbReference>
<keyword evidence="12" id="KW-0539">Nucleus</keyword>
<dbReference type="GO" id="GO:0140002">
    <property type="term" value="F:histone H3K4me3 reader activity"/>
    <property type="evidence" value="ECO:0007669"/>
    <property type="project" value="Ensembl"/>
</dbReference>
<dbReference type="Pfam" id="PF00628">
    <property type="entry name" value="PHD"/>
    <property type="match status" value="1"/>
</dbReference>
<keyword evidence="6" id="KW-0156">Chromatin regulator</keyword>
<dbReference type="InterPro" id="IPR011011">
    <property type="entry name" value="Znf_FYVE_PHD"/>
</dbReference>
<dbReference type="InParanoid" id="A0A663ES98"/>
<feature type="region of interest" description="Disordered" evidence="14">
    <location>
        <begin position="408"/>
        <end position="481"/>
    </location>
</feature>
<dbReference type="Pfam" id="PF17811">
    <property type="entry name" value="JHD"/>
    <property type="match status" value="1"/>
</dbReference>
<dbReference type="InterPro" id="IPR019787">
    <property type="entry name" value="Znf_PHD-finger"/>
</dbReference>
<dbReference type="Proteomes" id="UP000472275">
    <property type="component" value="Unassembled WGS sequence"/>
</dbReference>
<dbReference type="GO" id="GO:0008270">
    <property type="term" value="F:zinc ion binding"/>
    <property type="evidence" value="ECO:0007669"/>
    <property type="project" value="UniProtKB-KW"/>
</dbReference>
<dbReference type="PANTHER" id="PTHR23123">
    <property type="entry name" value="PHD/F-BOX CONTAINING PROTEIN"/>
    <property type="match status" value="1"/>
</dbReference>
<evidence type="ECO:0000256" key="1">
    <source>
        <dbReference type="ARBA" id="ARBA00004123"/>
    </source>
</evidence>
<keyword evidence="8" id="KW-0560">Oxidoreductase</keyword>
<dbReference type="Gene3D" id="1.20.58.1360">
    <property type="match status" value="1"/>
</dbReference>
<dbReference type="SUPFAM" id="SSF57903">
    <property type="entry name" value="FYVE/PHD zinc finger"/>
    <property type="match status" value="1"/>
</dbReference>
<evidence type="ECO:0000259" key="15">
    <source>
        <dbReference type="PROSITE" id="PS50016"/>
    </source>
</evidence>
<name>A0A663ES98_AQUCH</name>
<feature type="domain" description="JmjC" evidence="16">
    <location>
        <begin position="169"/>
        <end position="312"/>
    </location>
</feature>
<gene>
    <name evidence="17" type="primary">PHF8</name>
</gene>
<dbReference type="PROSITE" id="PS50016">
    <property type="entry name" value="ZF_PHD_2"/>
    <property type="match status" value="1"/>
</dbReference>
<evidence type="ECO:0000256" key="5">
    <source>
        <dbReference type="ARBA" id="ARBA00022833"/>
    </source>
</evidence>
<dbReference type="InterPro" id="IPR003347">
    <property type="entry name" value="JmjC_dom"/>
</dbReference>
<dbReference type="GO" id="GO:0003682">
    <property type="term" value="F:chromatin binding"/>
    <property type="evidence" value="ECO:0007669"/>
    <property type="project" value="Ensembl"/>
</dbReference>
<dbReference type="InterPro" id="IPR041070">
    <property type="entry name" value="JHD"/>
</dbReference>
<feature type="region of interest" description="Disordered" evidence="14">
    <location>
        <begin position="550"/>
        <end position="598"/>
    </location>
</feature>
<dbReference type="GO" id="GO:0005654">
    <property type="term" value="C:nucleoplasm"/>
    <property type="evidence" value="ECO:0007669"/>
    <property type="project" value="Ensembl"/>
</dbReference>
<keyword evidence="11" id="KW-0804">Transcription</keyword>
<dbReference type="GO" id="GO:0005506">
    <property type="term" value="F:iron ion binding"/>
    <property type="evidence" value="ECO:0007669"/>
    <property type="project" value="Ensembl"/>
</dbReference>
<dbReference type="PROSITE" id="PS51184">
    <property type="entry name" value="JMJC"/>
    <property type="match status" value="1"/>
</dbReference>
<evidence type="ECO:0000256" key="12">
    <source>
        <dbReference type="ARBA" id="ARBA00023242"/>
    </source>
</evidence>
<dbReference type="InterPro" id="IPR019786">
    <property type="entry name" value="Zinc_finger_PHD-type_CS"/>
</dbReference>
<dbReference type="GO" id="GO:0061188">
    <property type="term" value="P:negative regulation of rDNA heterochromatin formation"/>
    <property type="evidence" value="ECO:0007669"/>
    <property type="project" value="Ensembl"/>
</dbReference>
<reference evidence="17" key="1">
    <citation type="submission" date="2025-08" db="UniProtKB">
        <authorList>
            <consortium name="Ensembl"/>
        </authorList>
    </citation>
    <scope>IDENTIFICATION</scope>
</reference>
<dbReference type="SUPFAM" id="SSF51197">
    <property type="entry name" value="Clavaminate synthase-like"/>
    <property type="match status" value="1"/>
</dbReference>
<evidence type="ECO:0000256" key="13">
    <source>
        <dbReference type="PROSITE-ProRule" id="PRU00146"/>
    </source>
</evidence>
<keyword evidence="7" id="KW-0223">Dioxygenase</keyword>
<dbReference type="GO" id="GO:0045943">
    <property type="term" value="P:positive regulation of transcription by RNA polymerase I"/>
    <property type="evidence" value="ECO:0007669"/>
    <property type="project" value="Ensembl"/>
</dbReference>
<dbReference type="GO" id="GO:0051864">
    <property type="term" value="F:histone H3K36 demethylase activity"/>
    <property type="evidence" value="ECO:0007669"/>
    <property type="project" value="Ensembl"/>
</dbReference>
<dbReference type="GO" id="GO:0140683">
    <property type="term" value="F:histone H3K9me/H3K9me2 demethylase activity"/>
    <property type="evidence" value="ECO:0007669"/>
    <property type="project" value="Ensembl"/>
</dbReference>
<dbReference type="GeneTree" id="ENSGT00940000157847"/>
<organism evidence="17 18">
    <name type="scientific">Aquila chrysaetos chrysaetos</name>
    <dbReference type="NCBI Taxonomy" id="223781"/>
    <lineage>
        <taxon>Eukaryota</taxon>
        <taxon>Metazoa</taxon>
        <taxon>Chordata</taxon>
        <taxon>Craniata</taxon>
        <taxon>Vertebrata</taxon>
        <taxon>Euteleostomi</taxon>
        <taxon>Archelosauria</taxon>
        <taxon>Archosauria</taxon>
        <taxon>Dinosauria</taxon>
        <taxon>Saurischia</taxon>
        <taxon>Theropoda</taxon>
        <taxon>Coelurosauria</taxon>
        <taxon>Aves</taxon>
        <taxon>Neognathae</taxon>
        <taxon>Neoaves</taxon>
        <taxon>Telluraves</taxon>
        <taxon>Accipitrimorphae</taxon>
        <taxon>Accipitriformes</taxon>
        <taxon>Accipitridae</taxon>
        <taxon>Accipitrinae</taxon>
        <taxon>Aquila</taxon>
    </lineage>
</organism>
<keyword evidence="5" id="KW-0862">Zinc</keyword>
<feature type="compositionally biased region" description="Pro residues" evidence="14">
    <location>
        <begin position="416"/>
        <end position="428"/>
    </location>
</feature>
<evidence type="ECO:0000256" key="2">
    <source>
        <dbReference type="ARBA" id="ARBA00006942"/>
    </source>
</evidence>
<sequence>MASVPVYCLCRLPYDVTRFMIECDGCQDWFHGSCVGVEEEAAAEIDLYHCPKCEVLHGPSVMKRRRGPPKPPEVEPGRPVRTGSAQFVRELRGRTFPSADEVLLRPSGAQLTVEYLEEKTFKHYVGAEKIIDVIDVGRQADCRMRLGDFVAYLGGARRDRVLNVISLEFSDTRLSNLVETPRIVRKLSWVENLWPGESACERPSVQKYCLMGARDSYTDFHIDFGGTSVWYHVLRGEKIFYLVRPTAANLALFEAWSIDRCYRCPLRQGQTLFIPTGWIHAVLTPVDCLAFGGNFLHSLNIDMQLKAYEIERRLSTADLFKFPNFETVCWYVGRHLLDTFRGLRENRRHPAAYLVHGAKALTAAFRAWTRKEVLGEHEHEIPETVRPGQLIKELAKEIRLVEDLFQQSAGKSGSPFGPPRGVPPPLKDPPLKKGGPRKPPPIVLPLGDPPPQISPPPPPPGLPRKLPRAKPCSDPNRVREPGEVDFDIEVWGGGIGGGGAAGILDLLKASRQVGGSEYPQLSEAPASPSTREAIQGMLCMANLPAGTPLGPPNWWSGGSGPDRGGGSWNFGGSPPSPPSPPKYRQRGRSQHGRTRQFGGLALKTPNTVSFWGVWWGDPPNVYILQPPLIFAAPPSLSVVGVR</sequence>
<feature type="domain" description="PHD-type" evidence="15">
    <location>
        <begin position="5"/>
        <end position="56"/>
    </location>
</feature>
<evidence type="ECO:0000256" key="4">
    <source>
        <dbReference type="ARBA" id="ARBA00022771"/>
    </source>
</evidence>